<organism evidence="1">
    <name type="scientific">Anguilla anguilla</name>
    <name type="common">European freshwater eel</name>
    <name type="synonym">Muraena anguilla</name>
    <dbReference type="NCBI Taxonomy" id="7936"/>
    <lineage>
        <taxon>Eukaryota</taxon>
        <taxon>Metazoa</taxon>
        <taxon>Chordata</taxon>
        <taxon>Craniata</taxon>
        <taxon>Vertebrata</taxon>
        <taxon>Euteleostomi</taxon>
        <taxon>Actinopterygii</taxon>
        <taxon>Neopterygii</taxon>
        <taxon>Teleostei</taxon>
        <taxon>Anguilliformes</taxon>
        <taxon>Anguillidae</taxon>
        <taxon>Anguilla</taxon>
    </lineage>
</organism>
<reference evidence="1" key="1">
    <citation type="submission" date="2014-11" db="EMBL/GenBank/DDBJ databases">
        <authorList>
            <person name="Amaro Gonzalez C."/>
        </authorList>
    </citation>
    <scope>NUCLEOTIDE SEQUENCE</scope>
</reference>
<protein>
    <submittedName>
        <fullName evidence="1">Uncharacterized protein</fullName>
    </submittedName>
</protein>
<proteinExistence type="predicted"/>
<sequence length="30" mass="3346">MLAPVPSETINAFAQMPNLANSHPFRKCFI</sequence>
<name>A0A0E9TVP2_ANGAN</name>
<accession>A0A0E9TVP2</accession>
<dbReference type="AlphaFoldDB" id="A0A0E9TVP2"/>
<dbReference type="EMBL" id="GBXM01051035">
    <property type="protein sequence ID" value="JAH57542.1"/>
    <property type="molecule type" value="Transcribed_RNA"/>
</dbReference>
<reference evidence="1" key="2">
    <citation type="journal article" date="2015" name="Fish Shellfish Immunol.">
        <title>Early steps in the European eel (Anguilla anguilla)-Vibrio vulnificus interaction in the gills: Role of the RtxA13 toxin.</title>
        <authorList>
            <person name="Callol A."/>
            <person name="Pajuelo D."/>
            <person name="Ebbesson L."/>
            <person name="Teles M."/>
            <person name="MacKenzie S."/>
            <person name="Amaro C."/>
        </authorList>
    </citation>
    <scope>NUCLEOTIDE SEQUENCE</scope>
</reference>
<evidence type="ECO:0000313" key="1">
    <source>
        <dbReference type="EMBL" id="JAH57542.1"/>
    </source>
</evidence>